<organism evidence="1 2">
    <name type="scientific">Punica granatum</name>
    <name type="common">Pomegranate</name>
    <dbReference type="NCBI Taxonomy" id="22663"/>
    <lineage>
        <taxon>Eukaryota</taxon>
        <taxon>Viridiplantae</taxon>
        <taxon>Streptophyta</taxon>
        <taxon>Embryophyta</taxon>
        <taxon>Tracheophyta</taxon>
        <taxon>Spermatophyta</taxon>
        <taxon>Magnoliopsida</taxon>
        <taxon>eudicotyledons</taxon>
        <taxon>Gunneridae</taxon>
        <taxon>Pentapetalae</taxon>
        <taxon>rosids</taxon>
        <taxon>malvids</taxon>
        <taxon>Myrtales</taxon>
        <taxon>Lythraceae</taxon>
        <taxon>Punica</taxon>
    </lineage>
</organism>
<accession>A0A2I0H1V9</accession>
<proteinExistence type="predicted"/>
<dbReference type="Proteomes" id="UP000233551">
    <property type="component" value="Unassembled WGS sequence"/>
</dbReference>
<evidence type="ECO:0000313" key="1">
    <source>
        <dbReference type="EMBL" id="PKH93896.1"/>
    </source>
</evidence>
<name>A0A2I0H1V9_PUNGR</name>
<keyword evidence="2" id="KW-1185">Reference proteome</keyword>
<gene>
    <name evidence="1" type="ORF">CRG98_049817</name>
</gene>
<protein>
    <submittedName>
        <fullName evidence="1">Uncharacterized protein</fullName>
    </submittedName>
</protein>
<sequence>MHEHGNSGVLEHETCALGAVWALAGAWVCAGVRRSACGRVSGAYESALEHRGVHAERLGARACTGASRGHARASQAERSVHRRLSAWACTRLGT</sequence>
<reference evidence="1 2" key="1">
    <citation type="submission" date="2017-11" db="EMBL/GenBank/DDBJ databases">
        <title>De-novo sequencing of pomegranate (Punica granatum L.) genome.</title>
        <authorList>
            <person name="Akparov Z."/>
            <person name="Amiraslanov A."/>
            <person name="Hajiyeva S."/>
            <person name="Abbasov M."/>
            <person name="Kaur K."/>
            <person name="Hamwieh A."/>
            <person name="Solovyev V."/>
            <person name="Salamov A."/>
            <person name="Braich B."/>
            <person name="Kosarev P."/>
            <person name="Mahmoud A."/>
            <person name="Hajiyev E."/>
            <person name="Babayeva S."/>
            <person name="Izzatullayeva V."/>
            <person name="Mammadov A."/>
            <person name="Mammadov A."/>
            <person name="Sharifova S."/>
            <person name="Ojaghi J."/>
            <person name="Eynullazada K."/>
            <person name="Bayramov B."/>
            <person name="Abdulazimova A."/>
            <person name="Shahmuradov I."/>
        </authorList>
    </citation>
    <scope>NUCLEOTIDE SEQUENCE [LARGE SCALE GENOMIC DNA]</scope>
    <source>
        <strain evidence="2">cv. AG2017</strain>
        <tissue evidence="1">Leaf</tissue>
    </source>
</reference>
<dbReference type="AlphaFoldDB" id="A0A2I0H1V9"/>
<comment type="caution">
    <text evidence="1">The sequence shown here is derived from an EMBL/GenBank/DDBJ whole genome shotgun (WGS) entry which is preliminary data.</text>
</comment>
<dbReference type="EMBL" id="PGOL01043070">
    <property type="protein sequence ID" value="PKH93896.1"/>
    <property type="molecule type" value="Genomic_DNA"/>
</dbReference>
<evidence type="ECO:0000313" key="2">
    <source>
        <dbReference type="Proteomes" id="UP000233551"/>
    </source>
</evidence>